<keyword evidence="5" id="KW-0949">S-adenosyl-L-methionine</keyword>
<feature type="domain" description="UBA" evidence="12">
    <location>
        <begin position="153"/>
        <end position="189"/>
    </location>
</feature>
<dbReference type="Gramene" id="OPUNC03G00780.1">
    <property type="protein sequence ID" value="OPUNC03G00780.1"/>
    <property type="gene ID" value="OPUNC03G00780"/>
</dbReference>
<evidence type="ECO:0000259" key="14">
    <source>
        <dbReference type="PROSITE" id="PS51680"/>
    </source>
</evidence>
<dbReference type="InterPro" id="IPR029063">
    <property type="entry name" value="SAM-dependent_MTases_sf"/>
</dbReference>
<protein>
    <recommendedName>
        <fullName evidence="9">DNA (cytosine-5)-methyltransferase DRM2</fullName>
        <ecNumber evidence="2">2.1.1.37</ecNumber>
    </recommendedName>
    <alternativeName>
        <fullName evidence="10">Protein DOMAINS REARRANGED METHYLASE 2</fullName>
    </alternativeName>
</protein>
<dbReference type="Gene3D" id="1.10.8.10">
    <property type="entry name" value="DNA helicase RuvA subunit, C-terminal domain"/>
    <property type="match status" value="1"/>
</dbReference>
<dbReference type="GO" id="GO:0032259">
    <property type="term" value="P:methylation"/>
    <property type="evidence" value="ECO:0007669"/>
    <property type="project" value="UniProtKB-KW"/>
</dbReference>
<evidence type="ECO:0000313" key="16">
    <source>
        <dbReference type="Proteomes" id="UP000026962"/>
    </source>
</evidence>
<sequence length="849" mass="95179">MVDWATDSDNDSKFEWDTDGEAEASSAPALRNTDAPGPSTRSMQDANGKANGAGPPALVAEFMGMGFPKEMILKAIKEIGDTDTEQLLELLLTYQAIGCDASVGNCSASACAPQTLEDDDDKDDTNWDEYDTAGNCDRTPHSDGSGDEDFFQEMSEKDEKLKSLVNMGFPEDEAKMAIDRCGLDASVAVLVDSIYASQEAGNGYSANLSDYEDTEFSSFGGRKKARFVDGSKKRKRYGSGPSGNQVPFDGSHEEPMPLPNPMVGFSLPSERLRSVHRNLPDQALGPPFFYYENVALAPKGVWSTISRFLYDIQPEFVDSKYFCAAARKRGYIHNLPIENRSPVLPTPPKTIYEAFPNTKRWWPSWDPRRQFNCLQTCVASAKLTERIRCALGRFSDVPTPQVQKYVLDECRKWNLVWVGKNKVAPLEPDEMEFLLGYPRNHTRGVSRTERYRALGNSFQVDTVAYHLSVLRDLFPNGMNILSLFSGIGGAEVALHRLGIRMKTVISVEKSEVNRTILKSWWDQTQTGTLIEIVDVQHLTAERIETYIRRFGGFDLVIGGSPCNNLAGSNRHHRDGLEGEQSALFFDYVRILEHVKAIIMPKNCRPQQISESGKQDRKGQCCFRLQGPTRKVVFCTRSVLGSSNGAPSGGLVKKRKIVEHIILLRAKPNISDAEEKDMLDYLYTSQYQMRGILAVSLGRIEDPNTENFTHAVLMRFQQKADIAKFQSSPYYYKILDEHGSVSVDFESEVEDDIIPLFRRGEDFNHGVEFMLLISFLESASGDSVEDALASLQRFISQCSSFIVQATLVDDFKLFREGMEYKDMWASTFQPIVEKSLEVHFTVDPVGNQLM</sequence>
<dbReference type="EnsemblPlants" id="OPUNC03G00780.1">
    <property type="protein sequence ID" value="OPUNC03G00780.1"/>
    <property type="gene ID" value="OPUNC03G00780"/>
</dbReference>
<evidence type="ECO:0000256" key="11">
    <source>
        <dbReference type="SAM" id="MobiDB-lite"/>
    </source>
</evidence>
<evidence type="ECO:0000256" key="7">
    <source>
        <dbReference type="ARBA" id="ARBA00023125"/>
    </source>
</evidence>
<proteinExistence type="predicted"/>
<dbReference type="PANTHER" id="PTHR23068">
    <property type="entry name" value="DNA CYTOSINE-5- -METHYLTRANSFERASE 3-RELATED"/>
    <property type="match status" value="1"/>
</dbReference>
<keyword evidence="4" id="KW-0808">Transferase</keyword>
<dbReference type="Gene3D" id="3.40.50.150">
    <property type="entry name" value="Vaccinia Virus protein VP39"/>
    <property type="match status" value="2"/>
</dbReference>
<evidence type="ECO:0000313" key="15">
    <source>
        <dbReference type="EnsemblPlants" id="OPUNC03G00780.1"/>
    </source>
</evidence>
<evidence type="ECO:0000256" key="3">
    <source>
        <dbReference type="ARBA" id="ARBA00022603"/>
    </source>
</evidence>
<dbReference type="GO" id="GO:0003886">
    <property type="term" value="F:DNA (cytosine-5-)-methyltransferase activity"/>
    <property type="evidence" value="ECO:0007669"/>
    <property type="project" value="UniProtKB-EC"/>
</dbReference>
<evidence type="ECO:0000259" key="12">
    <source>
        <dbReference type="PROSITE" id="PS50030"/>
    </source>
</evidence>
<dbReference type="Gene3D" id="3.30.70.100">
    <property type="match status" value="1"/>
</dbReference>
<organism evidence="15">
    <name type="scientific">Oryza punctata</name>
    <name type="common">Red rice</name>
    <dbReference type="NCBI Taxonomy" id="4537"/>
    <lineage>
        <taxon>Eukaryota</taxon>
        <taxon>Viridiplantae</taxon>
        <taxon>Streptophyta</taxon>
        <taxon>Embryophyta</taxon>
        <taxon>Tracheophyta</taxon>
        <taxon>Spermatophyta</taxon>
        <taxon>Magnoliopsida</taxon>
        <taxon>Liliopsida</taxon>
        <taxon>Poales</taxon>
        <taxon>Poaceae</taxon>
        <taxon>BOP clade</taxon>
        <taxon>Oryzoideae</taxon>
        <taxon>Oryzeae</taxon>
        <taxon>Oryzinae</taxon>
        <taxon>Oryza</taxon>
    </lineage>
</organism>
<dbReference type="Pfam" id="PF00145">
    <property type="entry name" value="DNA_methylase"/>
    <property type="match status" value="1"/>
</dbReference>
<evidence type="ECO:0000256" key="1">
    <source>
        <dbReference type="ARBA" id="ARBA00004123"/>
    </source>
</evidence>
<evidence type="ECO:0000256" key="8">
    <source>
        <dbReference type="ARBA" id="ARBA00023242"/>
    </source>
</evidence>
<dbReference type="HOGENOM" id="CLU_006805_2_0_1"/>
<dbReference type="Pfam" id="PF07876">
    <property type="entry name" value="Dabb"/>
    <property type="match status" value="1"/>
</dbReference>
<keyword evidence="7" id="KW-0238">DNA-binding</keyword>
<evidence type="ECO:0000256" key="10">
    <source>
        <dbReference type="ARBA" id="ARBA00076723"/>
    </source>
</evidence>
<dbReference type="SUPFAM" id="SSF46934">
    <property type="entry name" value="UBA-like"/>
    <property type="match status" value="1"/>
</dbReference>
<feature type="region of interest" description="Disordered" evidence="11">
    <location>
        <begin position="1"/>
        <end position="54"/>
    </location>
</feature>
<feature type="compositionally biased region" description="Acidic residues" evidence="11">
    <location>
        <begin position="116"/>
        <end position="131"/>
    </location>
</feature>
<evidence type="ECO:0000256" key="4">
    <source>
        <dbReference type="ARBA" id="ARBA00022679"/>
    </source>
</evidence>
<dbReference type="PROSITE" id="PS51680">
    <property type="entry name" value="SAM_MT_DRM"/>
    <property type="match status" value="1"/>
</dbReference>
<dbReference type="InterPro" id="IPR050390">
    <property type="entry name" value="C5-Methyltransferase"/>
</dbReference>
<dbReference type="OMA" id="FMGMGFP"/>
<reference evidence="15" key="2">
    <citation type="submission" date="2018-05" db="EMBL/GenBank/DDBJ databases">
        <title>OpunRS2 (Oryza punctata Reference Sequence Version 2).</title>
        <authorList>
            <person name="Zhang J."/>
            <person name="Kudrna D."/>
            <person name="Lee S."/>
            <person name="Talag J."/>
            <person name="Welchert J."/>
            <person name="Wing R.A."/>
        </authorList>
    </citation>
    <scope>NUCLEOTIDE SEQUENCE [LARGE SCALE GENOMIC DNA]</scope>
</reference>
<feature type="region of interest" description="Disordered" evidence="11">
    <location>
        <begin position="230"/>
        <end position="257"/>
    </location>
</feature>
<dbReference type="InterPro" id="IPR011008">
    <property type="entry name" value="Dimeric_a/b-barrel"/>
</dbReference>
<keyword evidence="16" id="KW-1185">Reference proteome</keyword>
<dbReference type="SMART" id="SM00886">
    <property type="entry name" value="Dabb"/>
    <property type="match status" value="1"/>
</dbReference>
<evidence type="ECO:0000259" key="13">
    <source>
        <dbReference type="PROSITE" id="PS51502"/>
    </source>
</evidence>
<dbReference type="Proteomes" id="UP000026962">
    <property type="component" value="Chromosome 3"/>
</dbReference>
<dbReference type="EC" id="2.1.1.37" evidence="2"/>
<feature type="domain" description="Stress-response A/B barrel" evidence="13">
    <location>
        <begin position="657"/>
        <end position="756"/>
    </location>
</feature>
<dbReference type="AlphaFoldDB" id="A0A0E0K7Q7"/>
<evidence type="ECO:0000256" key="9">
    <source>
        <dbReference type="ARBA" id="ARBA00067306"/>
    </source>
</evidence>
<dbReference type="FunFam" id="3.40.50.150:FF:000360">
    <property type="entry name" value="DNA (cytosine-5)-methyltransferase DRM2"/>
    <property type="match status" value="1"/>
</dbReference>
<dbReference type="PROSITE" id="PS51502">
    <property type="entry name" value="S_R_A_B_BARREL"/>
    <property type="match status" value="1"/>
</dbReference>
<evidence type="ECO:0000256" key="2">
    <source>
        <dbReference type="ARBA" id="ARBA00011975"/>
    </source>
</evidence>
<evidence type="ECO:0000256" key="6">
    <source>
        <dbReference type="ARBA" id="ARBA00022737"/>
    </source>
</evidence>
<keyword evidence="6" id="KW-0677">Repeat</keyword>
<name>A0A0E0K7Q7_ORYPU</name>
<evidence type="ECO:0000256" key="5">
    <source>
        <dbReference type="ARBA" id="ARBA00022691"/>
    </source>
</evidence>
<keyword evidence="3" id="KW-0489">Methyltransferase</keyword>
<dbReference type="InterPro" id="IPR013097">
    <property type="entry name" value="Dabb"/>
</dbReference>
<dbReference type="SUPFAM" id="SSF54909">
    <property type="entry name" value="Dimeric alpha+beta barrel"/>
    <property type="match status" value="1"/>
</dbReference>
<comment type="subcellular location">
    <subcellularLocation>
        <location evidence="1">Nucleus</location>
    </subcellularLocation>
</comment>
<dbReference type="SUPFAM" id="SSF53335">
    <property type="entry name" value="S-adenosyl-L-methionine-dependent methyltransferases"/>
    <property type="match status" value="2"/>
</dbReference>
<dbReference type="InterPro" id="IPR030380">
    <property type="entry name" value="SAM_MeTfrase_DRM"/>
</dbReference>
<dbReference type="GO" id="GO:0003677">
    <property type="term" value="F:DNA binding"/>
    <property type="evidence" value="ECO:0007669"/>
    <property type="project" value="UniProtKB-KW"/>
</dbReference>
<dbReference type="GO" id="GO:0005634">
    <property type="term" value="C:nucleus"/>
    <property type="evidence" value="ECO:0007669"/>
    <property type="project" value="UniProtKB-SubCell"/>
</dbReference>
<dbReference type="InterPro" id="IPR015940">
    <property type="entry name" value="UBA"/>
</dbReference>
<dbReference type="eggNOG" id="ENOG502QVZV">
    <property type="taxonomic scope" value="Eukaryota"/>
</dbReference>
<accession>A0A0E0K7Q7</accession>
<feature type="region of interest" description="Disordered" evidence="11">
    <location>
        <begin position="114"/>
        <end position="150"/>
    </location>
</feature>
<dbReference type="InterPro" id="IPR009060">
    <property type="entry name" value="UBA-like_sf"/>
</dbReference>
<dbReference type="InterPro" id="IPR001525">
    <property type="entry name" value="C5_MeTfrase"/>
</dbReference>
<feature type="domain" description="SAM-dependent MTase DRM-type" evidence="14">
    <location>
        <begin position="275"/>
        <end position="601"/>
    </location>
</feature>
<dbReference type="STRING" id="4537.A0A0E0K7Q7"/>
<dbReference type="PROSITE" id="PS50030">
    <property type="entry name" value="UBA"/>
    <property type="match status" value="1"/>
</dbReference>
<dbReference type="PANTHER" id="PTHR23068:SF25">
    <property type="entry name" value="DNA (CYTOSINE-5)-METHYLTRANSFERASE DRM2"/>
    <property type="match status" value="1"/>
</dbReference>
<reference evidence="15" key="1">
    <citation type="submission" date="2015-04" db="UniProtKB">
        <authorList>
            <consortium name="EnsemblPlants"/>
        </authorList>
    </citation>
    <scope>IDENTIFICATION</scope>
</reference>
<dbReference type="FunFam" id="3.40.50.150:FF:000519">
    <property type="entry name" value="DNA (cytosine-5)-methyltransferase DRM2"/>
    <property type="match status" value="1"/>
</dbReference>
<keyword evidence="8" id="KW-0539">Nucleus</keyword>